<reference evidence="1" key="1">
    <citation type="submission" date="2023-06" db="EMBL/GenBank/DDBJ databases">
        <title>Genome-scale phylogeny and comparative genomics of the fungal order Sordariales.</title>
        <authorList>
            <consortium name="Lawrence Berkeley National Laboratory"/>
            <person name="Hensen N."/>
            <person name="Bonometti L."/>
            <person name="Westerberg I."/>
            <person name="Brannstrom I.O."/>
            <person name="Guillou S."/>
            <person name="Cros-Aarteil S."/>
            <person name="Calhoun S."/>
            <person name="Haridas S."/>
            <person name="Kuo A."/>
            <person name="Mondo S."/>
            <person name="Pangilinan J."/>
            <person name="Riley R."/>
            <person name="Labutti K."/>
            <person name="Andreopoulos B."/>
            <person name="Lipzen A."/>
            <person name="Chen C."/>
            <person name="Yanf M."/>
            <person name="Daum C."/>
            <person name="Ng V."/>
            <person name="Clum A."/>
            <person name="Steindorff A."/>
            <person name="Ohm R."/>
            <person name="Martin F."/>
            <person name="Silar P."/>
            <person name="Natvig D."/>
            <person name="Lalanne C."/>
            <person name="Gautier V."/>
            <person name="Ament-Velasquez S.L."/>
            <person name="Kruys A."/>
            <person name="Hutchinson M.I."/>
            <person name="Powell A.J."/>
            <person name="Barry K."/>
            <person name="Miller A.N."/>
            <person name="Grigoriev I.V."/>
            <person name="Debuchy R."/>
            <person name="Gladieux P."/>
            <person name="Thoren M.H."/>
            <person name="Johannesson H."/>
        </authorList>
    </citation>
    <scope>NUCLEOTIDE SEQUENCE</scope>
    <source>
        <strain evidence="1">PSN4</strain>
    </source>
</reference>
<proteinExistence type="predicted"/>
<name>A0AAJ0B7J9_9PEZI</name>
<comment type="caution">
    <text evidence="1">The sequence shown here is derived from an EMBL/GenBank/DDBJ whole genome shotgun (WGS) entry which is preliminary data.</text>
</comment>
<protein>
    <submittedName>
        <fullName evidence="1">Uncharacterized protein</fullName>
    </submittedName>
</protein>
<gene>
    <name evidence="1" type="ORF">QBC47DRAFT_72848</name>
</gene>
<accession>A0AAJ0B7J9</accession>
<sequence length="212" mass="23989">MATNHLPSLLCVEEHTRRLLSILRLARRTWSRTLYGCLGLGSTGQYSARRVASLGDRWQCLGEVGGRWSPSRVGAHSGFPIPANLTLQLRKSPPINLFLNRLDGSLELWASRASLAWSRYMLLGLARRFCDSTCCSVVFEQWLGNSQESDSAELLAKFVYVVWNKSCEKQVSVRDQYSHSLHLSTRFLFEIDRATHPTPFQALLAQLVRASY</sequence>
<organism evidence="1 2">
    <name type="scientific">Echria macrotheca</name>
    <dbReference type="NCBI Taxonomy" id="438768"/>
    <lineage>
        <taxon>Eukaryota</taxon>
        <taxon>Fungi</taxon>
        <taxon>Dikarya</taxon>
        <taxon>Ascomycota</taxon>
        <taxon>Pezizomycotina</taxon>
        <taxon>Sordariomycetes</taxon>
        <taxon>Sordariomycetidae</taxon>
        <taxon>Sordariales</taxon>
        <taxon>Schizotheciaceae</taxon>
        <taxon>Echria</taxon>
    </lineage>
</organism>
<evidence type="ECO:0000313" key="1">
    <source>
        <dbReference type="EMBL" id="KAK1751642.1"/>
    </source>
</evidence>
<dbReference type="AlphaFoldDB" id="A0AAJ0B7J9"/>
<keyword evidence="2" id="KW-1185">Reference proteome</keyword>
<dbReference type="EMBL" id="MU839841">
    <property type="protein sequence ID" value="KAK1751642.1"/>
    <property type="molecule type" value="Genomic_DNA"/>
</dbReference>
<dbReference type="Proteomes" id="UP001239445">
    <property type="component" value="Unassembled WGS sequence"/>
</dbReference>
<evidence type="ECO:0000313" key="2">
    <source>
        <dbReference type="Proteomes" id="UP001239445"/>
    </source>
</evidence>